<protein>
    <recommendedName>
        <fullName evidence="5">Zn(2)-C6 fungal-type domain-containing protein</fullName>
    </recommendedName>
</protein>
<keyword evidence="4" id="KW-1185">Reference proteome</keyword>
<feature type="region of interest" description="Disordered" evidence="1">
    <location>
        <begin position="305"/>
        <end position="324"/>
    </location>
</feature>
<evidence type="ECO:0000313" key="3">
    <source>
        <dbReference type="EMBL" id="KAK7731096.1"/>
    </source>
</evidence>
<sequence>MSRSPSTGGARAPQPTSSLLGFSVYQPTLGAPLQFLPAVGTKELEQLIDAYLPGPASAPEKRASISMDFFEHSGQTGEDFKYYAVYTPVATPESANSTSFNVSPVMSDLSFYGSSSQASTPAAAPATKKARVASRKSTPKQERNDFAHLPGMKILTKDGEDVTNSVSRGCKSKEQRDHAHLMRILKACDACKKKKIRCDPSHKKRTASQIESESKSEVAKPAKKTRKDTTAPACTVPNPDPAENSLQMDDSSLNSDLSAPLEESWEQFLTFSDEVVAAAPPQDSYGAISPDFDFFFGVENNNFSPSASGSSGSPPEPFTPISSSIALQTGNHNSLAFLQSEDNSQDLALPYLDSAGQHGSNYVDFNLFSPTSSFLDEEPQLLKSGRERRLSTSRTHNANAALASTGLLVDEEWHFDQSHFTVKPSRPEPRVPGDRNLSARQLTTGDGEIGYYGSSHPYHANNAGHSSIKSVNVLTRLQSIQSTTRNNSVATMDSPGEHVLGGTDLSSASAATGLASLLTRSASPQVIRQDTILPQGTGNAHVIPQTVSLAVRFFCPLAVFKTSMLTPAKELQLLEPGRRRSGRSTTNNAQSLSAASEAVGSHSSSRSLSRQCPSSDGLHVTNSTLQDSLARGQSSPADLRTLTEAPTSSLKNVNAALPVHDHQDGGLSGLLRPAANTPMRLLESNLAGGALLPTPPVRQLLSGPLDLAQLVAFGLVSLLLMVVVLSTLPTQTQTNMNILTNLPITSVVLVSLLSTVSAHQRPRAKSSGGAIDSLRSTFSNLASTWRRSRPAGAGAVARVPLLSCI</sequence>
<feature type="region of interest" description="Disordered" evidence="1">
    <location>
        <begin position="199"/>
        <end position="256"/>
    </location>
</feature>
<keyword evidence="2" id="KW-0472">Membrane</keyword>
<dbReference type="Proteomes" id="UP001320245">
    <property type="component" value="Unassembled WGS sequence"/>
</dbReference>
<feature type="compositionally biased region" description="Low complexity" evidence="1">
    <location>
        <begin position="601"/>
        <end position="615"/>
    </location>
</feature>
<feature type="region of interest" description="Disordered" evidence="1">
    <location>
        <begin position="117"/>
        <end position="176"/>
    </location>
</feature>
<keyword evidence="2" id="KW-1133">Transmembrane helix</keyword>
<feature type="compositionally biased region" description="Basic residues" evidence="1">
    <location>
        <begin position="128"/>
        <end position="138"/>
    </location>
</feature>
<keyword evidence="2" id="KW-0812">Transmembrane</keyword>
<dbReference type="AlphaFoldDB" id="A0AAN9U538"/>
<feature type="compositionally biased region" description="Polar residues" evidence="1">
    <location>
        <begin position="244"/>
        <end position="256"/>
    </location>
</feature>
<evidence type="ECO:0000256" key="2">
    <source>
        <dbReference type="SAM" id="Phobius"/>
    </source>
</evidence>
<feature type="region of interest" description="Disordered" evidence="1">
    <location>
        <begin position="575"/>
        <end position="621"/>
    </location>
</feature>
<reference evidence="3 4" key="1">
    <citation type="journal article" date="2023" name="PLoS ONE">
        <title>Cytospora paraplurivora sp. nov. isolated from orchards with fruit tree decline syndrome in Ontario, Canada.</title>
        <authorList>
            <person name="Ilyukhin E."/>
            <person name="Nguyen H.D.T."/>
            <person name="Castle A.J."/>
            <person name="Ellouze W."/>
        </authorList>
    </citation>
    <scope>NUCLEOTIDE SEQUENCE [LARGE SCALE GENOMIC DNA]</scope>
    <source>
        <strain evidence="3 4">FDS-564</strain>
    </source>
</reference>
<feature type="transmembrane region" description="Helical" evidence="2">
    <location>
        <begin position="707"/>
        <end position="726"/>
    </location>
</feature>
<evidence type="ECO:0008006" key="5">
    <source>
        <dbReference type="Google" id="ProtNLM"/>
    </source>
</evidence>
<evidence type="ECO:0000256" key="1">
    <source>
        <dbReference type="SAM" id="MobiDB-lite"/>
    </source>
</evidence>
<evidence type="ECO:0000313" key="4">
    <source>
        <dbReference type="Proteomes" id="UP001320245"/>
    </source>
</evidence>
<organism evidence="3 4">
    <name type="scientific">Cytospora paraplurivora</name>
    <dbReference type="NCBI Taxonomy" id="2898453"/>
    <lineage>
        <taxon>Eukaryota</taxon>
        <taxon>Fungi</taxon>
        <taxon>Dikarya</taxon>
        <taxon>Ascomycota</taxon>
        <taxon>Pezizomycotina</taxon>
        <taxon>Sordariomycetes</taxon>
        <taxon>Sordariomycetidae</taxon>
        <taxon>Diaporthales</taxon>
        <taxon>Cytosporaceae</taxon>
        <taxon>Cytospora</taxon>
    </lineage>
</organism>
<comment type="caution">
    <text evidence="3">The sequence shown here is derived from an EMBL/GenBank/DDBJ whole genome shotgun (WGS) entry which is preliminary data.</text>
</comment>
<proteinExistence type="predicted"/>
<gene>
    <name evidence="3" type="ORF">SLS53_008814</name>
</gene>
<accession>A0AAN9U538</accession>
<feature type="compositionally biased region" description="Low complexity" evidence="1">
    <location>
        <begin position="117"/>
        <end position="127"/>
    </location>
</feature>
<name>A0AAN9U538_9PEZI</name>
<feature type="compositionally biased region" description="Polar residues" evidence="1">
    <location>
        <begin position="583"/>
        <end position="594"/>
    </location>
</feature>
<dbReference type="EMBL" id="JAJSPL020000057">
    <property type="protein sequence ID" value="KAK7731096.1"/>
    <property type="molecule type" value="Genomic_DNA"/>
</dbReference>